<evidence type="ECO:0000256" key="1">
    <source>
        <dbReference type="SAM" id="SignalP"/>
    </source>
</evidence>
<dbReference type="AlphaFoldDB" id="A0A198A0L2"/>
<proteinExistence type="predicted"/>
<dbReference type="RefSeq" id="WP_068669257.1">
    <property type="nucleotide sequence ID" value="NZ_LYPB01000088.1"/>
</dbReference>
<dbReference type="Proteomes" id="UP000078454">
    <property type="component" value="Unassembled WGS sequence"/>
</dbReference>
<feature type="chain" id="PRO_5008277705" evidence="1">
    <location>
        <begin position="31"/>
        <end position="268"/>
    </location>
</feature>
<accession>A0A198A0L2</accession>
<dbReference type="EMBL" id="LYPB01000088">
    <property type="protein sequence ID" value="OAS14715.1"/>
    <property type="molecule type" value="Genomic_DNA"/>
</dbReference>
<protein>
    <submittedName>
        <fullName evidence="2">Uncharacterized protein</fullName>
    </submittedName>
</protein>
<dbReference type="OrthoDB" id="2654642at2"/>
<sequence length="268" mass="28421">MKTTWKKRAVQTSLLAIMTTIAFGAVSASAADTTSETHPTAKSVQMVKAVGAAPALLFRSSSAGLLNQPAHERNYLKMLATTYAPDTLADWKKALDDRKQAEADLPKPSFAQTITISSKDTADGALQVVPAEGATFVTSLEGGKAIEALPLLPTLTAAEIKDLPEGVTFPTKGLTASITKSDGTLPEQITRVLPVEAGVASDIMIAKPVESESMKLQQKLADAVEADDAEAIRAILPDLLKDFVKGTADMREMTAKIKEQQATEAEKK</sequence>
<name>A0A198A0L2_9BACL</name>
<organism evidence="2 3">
    <name type="scientific">Paenibacillus oryzisoli</name>
    <dbReference type="NCBI Taxonomy" id="1850517"/>
    <lineage>
        <taxon>Bacteria</taxon>
        <taxon>Bacillati</taxon>
        <taxon>Bacillota</taxon>
        <taxon>Bacilli</taxon>
        <taxon>Bacillales</taxon>
        <taxon>Paenibacillaceae</taxon>
        <taxon>Paenibacillus</taxon>
    </lineage>
</organism>
<keyword evidence="1" id="KW-0732">Signal</keyword>
<evidence type="ECO:0000313" key="2">
    <source>
        <dbReference type="EMBL" id="OAS14715.1"/>
    </source>
</evidence>
<feature type="signal peptide" evidence="1">
    <location>
        <begin position="1"/>
        <end position="30"/>
    </location>
</feature>
<dbReference type="STRING" id="1850517.A8708_23740"/>
<gene>
    <name evidence="2" type="ORF">A8708_23740</name>
</gene>
<evidence type="ECO:0000313" key="3">
    <source>
        <dbReference type="Proteomes" id="UP000078454"/>
    </source>
</evidence>
<keyword evidence="3" id="KW-1185">Reference proteome</keyword>
<comment type="caution">
    <text evidence="2">The sequence shown here is derived from an EMBL/GenBank/DDBJ whole genome shotgun (WGS) entry which is preliminary data.</text>
</comment>
<reference evidence="2 3" key="1">
    <citation type="submission" date="2016-05" db="EMBL/GenBank/DDBJ databases">
        <title>Paenibacillus sp. 1ZS3-15 nov., isolated from the rhizosphere soil.</title>
        <authorList>
            <person name="Zhang X.X."/>
            <person name="Zhang J."/>
        </authorList>
    </citation>
    <scope>NUCLEOTIDE SEQUENCE [LARGE SCALE GENOMIC DNA]</scope>
    <source>
        <strain evidence="2 3">1ZS3-15</strain>
    </source>
</reference>